<name>A0A3A9KYI4_9BACI</name>
<comment type="caution">
    <text evidence="9">The sequence shown here is derived from an EMBL/GenBank/DDBJ whole genome shotgun (WGS) entry which is preliminary data.</text>
</comment>
<dbReference type="GO" id="GO:0043093">
    <property type="term" value="P:FtsZ-dependent cytokinesis"/>
    <property type="evidence" value="ECO:0007669"/>
    <property type="project" value="UniProtKB-UniRule"/>
</dbReference>
<dbReference type="OrthoDB" id="2989137at2"/>
<gene>
    <name evidence="7 9" type="primary">ftsL</name>
    <name evidence="9" type="ORF">CR203_02360</name>
</gene>
<keyword evidence="5 7" id="KW-0472">Membrane</keyword>
<comment type="subcellular location">
    <subcellularLocation>
        <location evidence="7">Cell membrane</location>
        <topology evidence="7">Single-pass type II membrane protein</topology>
    </subcellularLocation>
    <text evidence="7">Localizes to the division septum where it forms a ring structure.</text>
</comment>
<dbReference type="InterPro" id="IPR007060">
    <property type="entry name" value="FtsL/DivIC"/>
</dbReference>
<sequence length="115" mass="12869">MHESTAPQRRTVTKPVKERIFKGGVTKGEKLIYMITAGVIVFTLYLILSNYATIYSANHHIEQNQTSISELESVNDGLSLQVKELSDPERILDIAQNDLGMKLNDQSVKVIHGND</sequence>
<dbReference type="GO" id="GO:0032153">
    <property type="term" value="C:cell division site"/>
    <property type="evidence" value="ECO:0007669"/>
    <property type="project" value="UniProtKB-UniRule"/>
</dbReference>
<evidence type="ECO:0000256" key="1">
    <source>
        <dbReference type="ARBA" id="ARBA00022475"/>
    </source>
</evidence>
<dbReference type="AlphaFoldDB" id="A0A3A9KYI4"/>
<keyword evidence="6 7" id="KW-0131">Cell cycle</keyword>
<evidence type="ECO:0000256" key="8">
    <source>
        <dbReference type="NCBIfam" id="TIGR02209"/>
    </source>
</evidence>
<dbReference type="HAMAP" id="MF_00910">
    <property type="entry name" value="FtsL"/>
    <property type="match status" value="1"/>
</dbReference>
<accession>A0A3A9KYI4</accession>
<comment type="similarity">
    <text evidence="7">Belongs to the FtsL family.</text>
</comment>
<evidence type="ECO:0000256" key="4">
    <source>
        <dbReference type="ARBA" id="ARBA00022989"/>
    </source>
</evidence>
<evidence type="ECO:0000313" key="9">
    <source>
        <dbReference type="EMBL" id="RKL69396.1"/>
    </source>
</evidence>
<keyword evidence="2 7" id="KW-0132">Cell division</keyword>
<keyword evidence="10" id="KW-1185">Reference proteome</keyword>
<proteinExistence type="inferred from homology"/>
<evidence type="ECO:0000256" key="6">
    <source>
        <dbReference type="ARBA" id="ARBA00023306"/>
    </source>
</evidence>
<reference evidence="9 10" key="1">
    <citation type="submission" date="2017-10" db="EMBL/GenBank/DDBJ databases">
        <title>Bacillus sp. nov., a halophilic bacterium isolated from a Keqin Lake.</title>
        <authorList>
            <person name="Wang H."/>
        </authorList>
    </citation>
    <scope>NUCLEOTIDE SEQUENCE [LARGE SCALE GENOMIC DNA]</scope>
    <source>
        <strain evidence="9 10">KCTC 13187</strain>
    </source>
</reference>
<dbReference type="Pfam" id="PF04977">
    <property type="entry name" value="DivIC"/>
    <property type="match status" value="1"/>
</dbReference>
<comment type="function">
    <text evidence="7">Essential cell division protein.</text>
</comment>
<keyword evidence="4 7" id="KW-1133">Transmembrane helix</keyword>
<keyword evidence="1 7" id="KW-1003">Cell membrane</keyword>
<dbReference type="Proteomes" id="UP000281498">
    <property type="component" value="Unassembled WGS sequence"/>
</dbReference>
<organism evidence="9 10">
    <name type="scientific">Salipaludibacillus neizhouensis</name>
    <dbReference type="NCBI Taxonomy" id="885475"/>
    <lineage>
        <taxon>Bacteria</taxon>
        <taxon>Bacillati</taxon>
        <taxon>Bacillota</taxon>
        <taxon>Bacilli</taxon>
        <taxon>Bacillales</taxon>
        <taxon>Bacillaceae</taxon>
    </lineage>
</organism>
<dbReference type="GO" id="GO:0005886">
    <property type="term" value="C:plasma membrane"/>
    <property type="evidence" value="ECO:0007669"/>
    <property type="project" value="UniProtKB-SubCell"/>
</dbReference>
<dbReference type="NCBIfam" id="TIGR02209">
    <property type="entry name" value="ftsL_broad"/>
    <property type="match status" value="1"/>
</dbReference>
<keyword evidence="3 7" id="KW-0812">Transmembrane</keyword>
<evidence type="ECO:0000256" key="2">
    <source>
        <dbReference type="ARBA" id="ARBA00022618"/>
    </source>
</evidence>
<evidence type="ECO:0000256" key="7">
    <source>
        <dbReference type="HAMAP-Rule" id="MF_00910"/>
    </source>
</evidence>
<evidence type="ECO:0000256" key="3">
    <source>
        <dbReference type="ARBA" id="ARBA00022692"/>
    </source>
</evidence>
<dbReference type="InterPro" id="IPR011922">
    <property type="entry name" value="Cell_div_FtsL"/>
</dbReference>
<feature type="transmembrane region" description="Helical" evidence="7">
    <location>
        <begin position="31"/>
        <end position="48"/>
    </location>
</feature>
<protein>
    <recommendedName>
        <fullName evidence="7 8">Cell division protein FtsL</fullName>
    </recommendedName>
</protein>
<dbReference type="EMBL" id="PDOE01000001">
    <property type="protein sequence ID" value="RKL69396.1"/>
    <property type="molecule type" value="Genomic_DNA"/>
</dbReference>
<evidence type="ECO:0000256" key="5">
    <source>
        <dbReference type="ARBA" id="ARBA00023136"/>
    </source>
</evidence>
<evidence type="ECO:0000313" key="10">
    <source>
        <dbReference type="Proteomes" id="UP000281498"/>
    </source>
</evidence>